<organism evidence="1">
    <name type="scientific">Arundo donax</name>
    <name type="common">Giant reed</name>
    <name type="synonym">Donax arundinaceus</name>
    <dbReference type="NCBI Taxonomy" id="35708"/>
    <lineage>
        <taxon>Eukaryota</taxon>
        <taxon>Viridiplantae</taxon>
        <taxon>Streptophyta</taxon>
        <taxon>Embryophyta</taxon>
        <taxon>Tracheophyta</taxon>
        <taxon>Spermatophyta</taxon>
        <taxon>Magnoliopsida</taxon>
        <taxon>Liliopsida</taxon>
        <taxon>Poales</taxon>
        <taxon>Poaceae</taxon>
        <taxon>PACMAD clade</taxon>
        <taxon>Arundinoideae</taxon>
        <taxon>Arundineae</taxon>
        <taxon>Arundo</taxon>
    </lineage>
</organism>
<dbReference type="EMBL" id="GBRH01223931">
    <property type="protein sequence ID" value="JAD73964.1"/>
    <property type="molecule type" value="Transcribed_RNA"/>
</dbReference>
<reference evidence="1" key="1">
    <citation type="submission" date="2014-09" db="EMBL/GenBank/DDBJ databases">
        <authorList>
            <person name="Magalhaes I.L.F."/>
            <person name="Oliveira U."/>
            <person name="Santos F.R."/>
            <person name="Vidigal T.H.D.A."/>
            <person name="Brescovit A.D."/>
            <person name="Santos A.J."/>
        </authorList>
    </citation>
    <scope>NUCLEOTIDE SEQUENCE</scope>
    <source>
        <tissue evidence="1">Shoot tissue taken approximately 20 cm above the soil surface</tissue>
    </source>
</reference>
<dbReference type="AlphaFoldDB" id="A0A0A9QL43"/>
<reference evidence="1" key="2">
    <citation type="journal article" date="2015" name="Data Brief">
        <title>Shoot transcriptome of the giant reed, Arundo donax.</title>
        <authorList>
            <person name="Barrero R.A."/>
            <person name="Guerrero F.D."/>
            <person name="Moolhuijzen P."/>
            <person name="Goolsby J.A."/>
            <person name="Tidwell J."/>
            <person name="Bellgard S.E."/>
            <person name="Bellgard M.I."/>
        </authorList>
    </citation>
    <scope>NUCLEOTIDE SEQUENCE</scope>
    <source>
        <tissue evidence="1">Shoot tissue taken approximately 20 cm above the soil surface</tissue>
    </source>
</reference>
<accession>A0A0A9QL43</accession>
<proteinExistence type="predicted"/>
<evidence type="ECO:0000313" key="1">
    <source>
        <dbReference type="EMBL" id="JAD73964.1"/>
    </source>
</evidence>
<sequence>MPIAQHEMEHGVGPVATCTAKFCFREQLLTPTNILGLCTR</sequence>
<protein>
    <submittedName>
        <fullName evidence="1">Uncharacterized protein</fullName>
    </submittedName>
</protein>
<name>A0A0A9QL43_ARUDO</name>